<dbReference type="EMBL" id="JAAGPU010000024">
    <property type="protein sequence ID" value="NEU05698.1"/>
    <property type="molecule type" value="Genomic_DNA"/>
</dbReference>
<keyword evidence="1" id="KW-0238">DNA-binding</keyword>
<dbReference type="RefSeq" id="WP_199870401.1">
    <property type="nucleotide sequence ID" value="NZ_JAAGPU010000024.1"/>
</dbReference>
<comment type="caution">
    <text evidence="1">The sequence shown here is derived from an EMBL/GenBank/DDBJ whole genome shotgun (WGS) entry which is preliminary data.</text>
</comment>
<organism evidence="1 2">
    <name type="scientific">Clostridium senegalense</name>
    <dbReference type="NCBI Taxonomy" id="1465809"/>
    <lineage>
        <taxon>Bacteria</taxon>
        <taxon>Bacillati</taxon>
        <taxon>Bacillota</taxon>
        <taxon>Clostridia</taxon>
        <taxon>Eubacteriales</taxon>
        <taxon>Clostridiaceae</taxon>
        <taxon>Clostridium</taxon>
    </lineage>
</organism>
<proteinExistence type="predicted"/>
<gene>
    <name evidence="1" type="ORF">G3M99_12740</name>
</gene>
<evidence type="ECO:0000313" key="2">
    <source>
        <dbReference type="Proteomes" id="UP000481872"/>
    </source>
</evidence>
<dbReference type="Proteomes" id="UP000481872">
    <property type="component" value="Unassembled WGS sequence"/>
</dbReference>
<reference evidence="1 2" key="1">
    <citation type="submission" date="2020-02" db="EMBL/GenBank/DDBJ databases">
        <title>Genome assembly of a novel Clostridium senegalense strain.</title>
        <authorList>
            <person name="Gupta T.B."/>
            <person name="Jauregui R."/>
            <person name="Maclean P."/>
            <person name="Nawarathana A."/>
            <person name="Brightwell G."/>
        </authorList>
    </citation>
    <scope>NUCLEOTIDE SEQUENCE [LARGE SCALE GENOMIC DNA]</scope>
    <source>
        <strain evidence="1 2">AGRFS4</strain>
    </source>
</reference>
<dbReference type="AlphaFoldDB" id="A0A6M0H5W2"/>
<name>A0A6M0H5W2_9CLOT</name>
<sequence length="165" mass="19081">MNELNNNKPMNNHLNYATNLNINSNNKIANENFKKEINSTINFTNDSIQLDPNRKNIINKINASKAFNEACDDMNLSLKELGHLTIAYGRICSEIQNRGINVPDFNLDNYDQETSSFLPFISKMKEFTQNYFSKDNHFITSVITSDVFLGFCDKFEEKLKKYDCL</sequence>
<accession>A0A6M0H5W2</accession>
<evidence type="ECO:0000313" key="1">
    <source>
        <dbReference type="EMBL" id="NEU05698.1"/>
    </source>
</evidence>
<protein>
    <submittedName>
        <fullName evidence="1">DNA-binding protein</fullName>
    </submittedName>
</protein>
<dbReference type="GO" id="GO:0003677">
    <property type="term" value="F:DNA binding"/>
    <property type="evidence" value="ECO:0007669"/>
    <property type="project" value="UniProtKB-KW"/>
</dbReference>
<keyword evidence="2" id="KW-1185">Reference proteome</keyword>